<organism evidence="1 2">
    <name type="scientific">Bifidobacterium ruminantium</name>
    <dbReference type="NCBI Taxonomy" id="78346"/>
    <lineage>
        <taxon>Bacteria</taxon>
        <taxon>Bacillati</taxon>
        <taxon>Actinomycetota</taxon>
        <taxon>Actinomycetes</taxon>
        <taxon>Bifidobacteriales</taxon>
        <taxon>Bifidobacteriaceae</taxon>
        <taxon>Bifidobacterium</taxon>
    </lineage>
</organism>
<name>A0A087D4C6_BIFRU</name>
<dbReference type="STRING" id="78346.BRUM_0137"/>
<dbReference type="RefSeq" id="WP_026646055.1">
    <property type="nucleotide sequence ID" value="NZ_JGZL01000003.1"/>
</dbReference>
<protein>
    <submittedName>
        <fullName evidence="1">Uncharacterized protein</fullName>
    </submittedName>
</protein>
<keyword evidence="2" id="KW-1185">Reference proteome</keyword>
<proteinExistence type="predicted"/>
<dbReference type="AlphaFoldDB" id="A0A087D4C6"/>
<evidence type="ECO:0000313" key="1">
    <source>
        <dbReference type="EMBL" id="KFI90376.1"/>
    </source>
</evidence>
<evidence type="ECO:0000313" key="2">
    <source>
        <dbReference type="Proteomes" id="UP000029078"/>
    </source>
</evidence>
<reference evidence="1 2" key="1">
    <citation type="submission" date="2014-03" db="EMBL/GenBank/DDBJ databases">
        <title>Genomics of Bifidobacteria.</title>
        <authorList>
            <person name="Ventura M."/>
            <person name="Milani C."/>
            <person name="Lugli G.A."/>
        </authorList>
    </citation>
    <scope>NUCLEOTIDE SEQUENCE [LARGE SCALE GENOMIC DNA]</scope>
    <source>
        <strain evidence="1 2">LMG 21811</strain>
    </source>
</reference>
<dbReference type="EMBL" id="JGZL01000003">
    <property type="protein sequence ID" value="KFI90376.1"/>
    <property type="molecule type" value="Genomic_DNA"/>
</dbReference>
<gene>
    <name evidence="1" type="ORF">BRUM_0137</name>
</gene>
<accession>A0A087D4C6</accession>
<dbReference type="Proteomes" id="UP000029078">
    <property type="component" value="Unassembled WGS sequence"/>
</dbReference>
<sequence length="93" mass="10093">MMKKIEDAEKVADEIAGVGEENPASKKRSCIKCKIELASDNKLPFCSACWEEITGYVKTAGIALGTLMVALIRKYGPKVGKAAFMTLKAILKK</sequence>
<comment type="caution">
    <text evidence="1">The sequence shown here is derived from an EMBL/GenBank/DDBJ whole genome shotgun (WGS) entry which is preliminary data.</text>
</comment>